<proteinExistence type="predicted"/>
<dbReference type="AlphaFoldDB" id="A0A1M4VNN1"/>
<sequence length="193" mass="21086">MSSYSFPELYVLRHGETEWNVAGRMQGRLHSPLTAKGIEQAHTQKRILEAVDLAGFEIISSPQTRALHTAIEIFALSAAQIRTDPLLCEVDVGDWQGRMRAELTIEGDAKMTDDGPLAFYEQAKGGEGFDALRGRCEMFLQSLKSPAVLVTHGITSRMLRVVALGLPMDGMLDLPGGQGVVFHISNGAHEVLQ</sequence>
<protein>
    <submittedName>
        <fullName evidence="4">Probable phosphoglycerate mutase</fullName>
    </submittedName>
</protein>
<dbReference type="InterPro" id="IPR013078">
    <property type="entry name" value="His_Pase_superF_clade-1"/>
</dbReference>
<dbReference type="PANTHER" id="PTHR48100:SF1">
    <property type="entry name" value="HISTIDINE PHOSPHATASE FAMILY PROTEIN-RELATED"/>
    <property type="match status" value="1"/>
</dbReference>
<evidence type="ECO:0000256" key="1">
    <source>
        <dbReference type="ARBA" id="ARBA00023152"/>
    </source>
</evidence>
<dbReference type="PANTHER" id="PTHR48100">
    <property type="entry name" value="BROAD-SPECIFICITY PHOSPHATASE YOR283W-RELATED"/>
    <property type="match status" value="1"/>
</dbReference>
<dbReference type="Gene3D" id="3.40.50.1240">
    <property type="entry name" value="Phosphoglycerate mutase-like"/>
    <property type="match status" value="1"/>
</dbReference>
<dbReference type="Proteomes" id="UP000184144">
    <property type="component" value="Unassembled WGS sequence"/>
</dbReference>
<keyword evidence="2" id="KW-0413">Isomerase</keyword>
<keyword evidence="5" id="KW-1185">Reference proteome</keyword>
<organism evidence="4 5">
    <name type="scientific">Litoreibacter ascidiaceicola</name>
    <dbReference type="NCBI Taxonomy" id="1486859"/>
    <lineage>
        <taxon>Bacteria</taxon>
        <taxon>Pseudomonadati</taxon>
        <taxon>Pseudomonadota</taxon>
        <taxon>Alphaproteobacteria</taxon>
        <taxon>Rhodobacterales</taxon>
        <taxon>Roseobacteraceae</taxon>
        <taxon>Litoreibacter</taxon>
    </lineage>
</organism>
<dbReference type="RefSeq" id="WP_073141214.1">
    <property type="nucleotide sequence ID" value="NZ_FQUV01000002.1"/>
</dbReference>
<dbReference type="InterPro" id="IPR001345">
    <property type="entry name" value="PG/BPGM_mutase_AS"/>
</dbReference>
<evidence type="ECO:0000313" key="5">
    <source>
        <dbReference type="Proteomes" id="UP000184144"/>
    </source>
</evidence>
<dbReference type="InterPro" id="IPR050275">
    <property type="entry name" value="PGM_Phosphatase"/>
</dbReference>
<keyword evidence="1" id="KW-0324">Glycolysis</keyword>
<dbReference type="SMART" id="SM00855">
    <property type="entry name" value="PGAM"/>
    <property type="match status" value="1"/>
</dbReference>
<feature type="binding site" evidence="3">
    <location>
        <begin position="13"/>
        <end position="20"/>
    </location>
    <ligand>
        <name>substrate</name>
    </ligand>
</feature>
<dbReference type="OrthoDB" id="9781415at2"/>
<dbReference type="InterPro" id="IPR029033">
    <property type="entry name" value="His_PPase_superfam"/>
</dbReference>
<reference evidence="5" key="1">
    <citation type="submission" date="2016-11" db="EMBL/GenBank/DDBJ databases">
        <authorList>
            <person name="Varghese N."/>
            <person name="Submissions S."/>
        </authorList>
    </citation>
    <scope>NUCLEOTIDE SEQUENCE [LARGE SCALE GENOMIC DNA]</scope>
    <source>
        <strain evidence="5">DSM 100566</strain>
    </source>
</reference>
<feature type="binding site" evidence="3">
    <location>
        <position position="65"/>
    </location>
    <ligand>
        <name>substrate</name>
    </ligand>
</feature>
<dbReference type="STRING" id="1486859.SAMN05444273_102325"/>
<dbReference type="SUPFAM" id="SSF53254">
    <property type="entry name" value="Phosphoglycerate mutase-like"/>
    <property type="match status" value="1"/>
</dbReference>
<name>A0A1M4VNN1_9RHOB</name>
<dbReference type="Pfam" id="PF00300">
    <property type="entry name" value="His_Phos_1"/>
    <property type="match status" value="1"/>
</dbReference>
<dbReference type="GO" id="GO:0005737">
    <property type="term" value="C:cytoplasm"/>
    <property type="evidence" value="ECO:0007669"/>
    <property type="project" value="TreeGrafter"/>
</dbReference>
<evidence type="ECO:0000256" key="2">
    <source>
        <dbReference type="ARBA" id="ARBA00023235"/>
    </source>
</evidence>
<dbReference type="CDD" id="cd07067">
    <property type="entry name" value="HP_PGM_like"/>
    <property type="match status" value="1"/>
</dbReference>
<dbReference type="PROSITE" id="PS00175">
    <property type="entry name" value="PG_MUTASE"/>
    <property type="match status" value="1"/>
</dbReference>
<accession>A0A1M4VNN1</accession>
<evidence type="ECO:0000256" key="3">
    <source>
        <dbReference type="PIRSR" id="PIRSR613078-2"/>
    </source>
</evidence>
<dbReference type="EMBL" id="FQUV01000002">
    <property type="protein sequence ID" value="SHE70644.1"/>
    <property type="molecule type" value="Genomic_DNA"/>
</dbReference>
<gene>
    <name evidence="4" type="ORF">SAMN05444273_102325</name>
</gene>
<evidence type="ECO:0000313" key="4">
    <source>
        <dbReference type="EMBL" id="SHE70644.1"/>
    </source>
</evidence>
<dbReference type="GO" id="GO:0016791">
    <property type="term" value="F:phosphatase activity"/>
    <property type="evidence" value="ECO:0007669"/>
    <property type="project" value="TreeGrafter"/>
</dbReference>